<evidence type="ECO:0000256" key="2">
    <source>
        <dbReference type="ARBA" id="ARBA00022670"/>
    </source>
</evidence>
<organism evidence="6 7">
    <name type="scientific">Favolaschia claudopus</name>
    <dbReference type="NCBI Taxonomy" id="2862362"/>
    <lineage>
        <taxon>Eukaryota</taxon>
        <taxon>Fungi</taxon>
        <taxon>Dikarya</taxon>
        <taxon>Basidiomycota</taxon>
        <taxon>Agaricomycotina</taxon>
        <taxon>Agaricomycetes</taxon>
        <taxon>Agaricomycetidae</taxon>
        <taxon>Agaricales</taxon>
        <taxon>Marasmiineae</taxon>
        <taxon>Mycenaceae</taxon>
        <taxon>Favolaschia</taxon>
    </lineage>
</organism>
<protein>
    <recommendedName>
        <fullName evidence="5">Ubiquitin-like protease family profile domain-containing protein</fullName>
    </recommendedName>
</protein>
<comment type="similarity">
    <text evidence="1">Belongs to the peptidase C48 family.</text>
</comment>
<dbReference type="Pfam" id="PF18802">
    <property type="entry name" value="CxC1"/>
    <property type="match status" value="1"/>
</dbReference>
<proteinExistence type="inferred from homology"/>
<dbReference type="Pfam" id="PF02902">
    <property type="entry name" value="Peptidase_C48"/>
    <property type="match status" value="1"/>
</dbReference>
<dbReference type="Gene3D" id="3.40.395.10">
    <property type="entry name" value="Adenoviral Proteinase, Chain A"/>
    <property type="match status" value="1"/>
</dbReference>
<evidence type="ECO:0000313" key="7">
    <source>
        <dbReference type="Proteomes" id="UP001362999"/>
    </source>
</evidence>
<evidence type="ECO:0000256" key="4">
    <source>
        <dbReference type="SAM" id="MobiDB-lite"/>
    </source>
</evidence>
<dbReference type="GO" id="GO:0019783">
    <property type="term" value="F:ubiquitin-like protein peptidase activity"/>
    <property type="evidence" value="ECO:0007669"/>
    <property type="project" value="UniProtKB-ARBA"/>
</dbReference>
<dbReference type="PANTHER" id="PTHR33096">
    <property type="entry name" value="CXC2 DOMAIN-CONTAINING PROTEIN"/>
    <property type="match status" value="1"/>
</dbReference>
<dbReference type="InterPro" id="IPR040521">
    <property type="entry name" value="KDZ"/>
</dbReference>
<feature type="compositionally biased region" description="Polar residues" evidence="4">
    <location>
        <begin position="339"/>
        <end position="358"/>
    </location>
</feature>
<evidence type="ECO:0000313" key="6">
    <source>
        <dbReference type="EMBL" id="KAK7005995.1"/>
    </source>
</evidence>
<dbReference type="InterPro" id="IPR041320">
    <property type="entry name" value="CxC1"/>
</dbReference>
<evidence type="ECO:0000259" key="5">
    <source>
        <dbReference type="PROSITE" id="PS50600"/>
    </source>
</evidence>
<dbReference type="PANTHER" id="PTHR33096:SF1">
    <property type="entry name" value="CXC1-LIKE CYSTEINE CLUSTER ASSOCIATED WITH KDZ TRANSPOSASES DOMAIN-CONTAINING PROTEIN"/>
    <property type="match status" value="1"/>
</dbReference>
<feature type="domain" description="Ubiquitin-like protease family profile" evidence="5">
    <location>
        <begin position="1154"/>
        <end position="1338"/>
    </location>
</feature>
<evidence type="ECO:0000256" key="3">
    <source>
        <dbReference type="ARBA" id="ARBA00022801"/>
    </source>
</evidence>
<reference evidence="6 7" key="1">
    <citation type="journal article" date="2024" name="J Genomics">
        <title>Draft genome sequencing and assembly of Favolaschia claudopus CIRM-BRFM 2984 isolated from oak limbs.</title>
        <authorList>
            <person name="Navarro D."/>
            <person name="Drula E."/>
            <person name="Chaduli D."/>
            <person name="Cazenave R."/>
            <person name="Ahrendt S."/>
            <person name="Wang J."/>
            <person name="Lipzen A."/>
            <person name="Daum C."/>
            <person name="Barry K."/>
            <person name="Grigoriev I.V."/>
            <person name="Favel A."/>
            <person name="Rosso M.N."/>
            <person name="Martin F."/>
        </authorList>
    </citation>
    <scope>NUCLEOTIDE SEQUENCE [LARGE SCALE GENOMIC DNA]</scope>
    <source>
        <strain evidence="6 7">CIRM-BRFM 2984</strain>
    </source>
</reference>
<comment type="caution">
    <text evidence="6">The sequence shown here is derived from an EMBL/GenBank/DDBJ whole genome shotgun (WGS) entry which is preliminary data.</text>
</comment>
<dbReference type="InterPro" id="IPR038765">
    <property type="entry name" value="Papain-like_cys_pep_sf"/>
</dbReference>
<feature type="compositionally biased region" description="Polar residues" evidence="4">
    <location>
        <begin position="1044"/>
        <end position="1061"/>
    </location>
</feature>
<sequence length="1369" mass="151988">MAKYPKRSTRANQPAAASGLGTHYTSPIKARNRRKQKVVKGLGQAQKTAAAALRLHAILHGDDPPSASPPALDHPMDLGNDQDVEMNGWEDEEVIVTPSAASAPPRPPLPQHSDTEAAHARLNDAWNALLPLLEIPWVKYYRDTHGGPRECIPTEVVYDCTSSCDSPTVTKVKCLYPTHIRYVTFRTCSCKSAAILLVEHGVFPATPSKTQTGVSFDLLDFYRALFERSCDAVTALAAALHTVYERRGFRVLSARVDNIHNPTQDPFRRLLTQAVQWSSNLRARVEHKVDVALQAAAMRLAAQRRIGEASVDSVLTSATLTEASVDSVPTSATLTEASVDSVPTSAPLSTPIVPTSVTRPEPTSAPLSTPPVAPMLSAGRASRTLTERCPACFGLTEWGRSLKDGGDVQGGGDGCFSYLRLKSAGNGEISYDPKRFLSKATVDAVGRRLALARKNPKANPKSLLAKEVVQLCEESWDAANEKKQKANPERYDASGIFVMTCRHGQPIFLCNIDTPGEQQRYIVAMVEELFTMLPDMATLMQAYDVACITDHSLDLYPILSDAIRSRVSFVINGMHAYGHQWACQLMYSPRFRTGMGLADHEGVERFWSRTRKLIPLTRTQWNSRRIWMIDQYAAFVGEESRASLGAWISRQQEKNIEVKHRAATKTLLDCRVTERTLRAEWAAQKEAQTSIRAHAPKRLRRELDKVLLLQTQIDAVEKAIEDTKKTLKGAGAPASSLKILQGLELTHEKLSTEAEALYGSLNIQDTFPELRNLPLEFTQTLLVMRDLKINIRKRATGSFMEWETLDRAVSGRREPLGTKVHQATRKAISRRQPALLKAINKFNEGCATLNRLRPFNCSIPIPSPLSTQLNGLRNDATLHEDVWITPSQGPIPRWLNDDDVRDGIRSLHVLDRCAEEVVRLNLERDNLRHWLSEEADIVEEAKQALGSSPLIFFLLQRQQDLADMKRSWSASLRYQDVEGQVVSGVAKALVPIAVASVGGVTPPVTPPPPFVLPPPPPPAVFVPPPNATPSLLSSAPPSRPHFRGSSTPPSSDMAPPTTQAPSLDAADLSDEDLVEIVEQVLHGSDNEEEIETSAVETSADVLDVQWVYELPACATIDTTFARELAKRNADFESTGMSTGEHLSHYVVQQNGRVLEITPADLKPFTYPTGRLNGFGLNGVASSLLNLYRAVYSPTREIANRCALFSTYDLPLVQFKGSDPDLWRRLSPTEYWDKPIWLIPIFRAEQAHWVLMVVLIPFQRLLCFDSLASIGGWRQDLRDVMLLITRLVALANRNKHPLHVSTEDPTEKWEVRLLFQPGRPLQTNDYDCGVWVLSMLAAFMRGHAETSLTESDIPWVRDVFRRHILTLTIT</sequence>
<keyword evidence="7" id="KW-1185">Reference proteome</keyword>
<keyword evidence="3" id="KW-0378">Hydrolase</keyword>
<evidence type="ECO:0000256" key="1">
    <source>
        <dbReference type="ARBA" id="ARBA00005234"/>
    </source>
</evidence>
<dbReference type="GO" id="GO:0008234">
    <property type="term" value="F:cysteine-type peptidase activity"/>
    <property type="evidence" value="ECO:0007669"/>
    <property type="project" value="InterPro"/>
</dbReference>
<dbReference type="GO" id="GO:0006508">
    <property type="term" value="P:proteolysis"/>
    <property type="evidence" value="ECO:0007669"/>
    <property type="project" value="UniProtKB-KW"/>
</dbReference>
<name>A0AAW0ABV8_9AGAR</name>
<dbReference type="InterPro" id="IPR003653">
    <property type="entry name" value="Peptidase_C48_C"/>
</dbReference>
<accession>A0AAW0ABV8</accession>
<dbReference type="Proteomes" id="UP001362999">
    <property type="component" value="Unassembled WGS sequence"/>
</dbReference>
<dbReference type="EMBL" id="JAWWNJ010000077">
    <property type="protein sequence ID" value="KAK7005995.1"/>
    <property type="molecule type" value="Genomic_DNA"/>
</dbReference>
<keyword evidence="2" id="KW-0645">Protease</keyword>
<dbReference type="PROSITE" id="PS50600">
    <property type="entry name" value="ULP_PROTEASE"/>
    <property type="match status" value="1"/>
</dbReference>
<feature type="region of interest" description="Disordered" evidence="4">
    <location>
        <begin position="1"/>
        <end position="35"/>
    </location>
</feature>
<dbReference type="SUPFAM" id="SSF54001">
    <property type="entry name" value="Cysteine proteinases"/>
    <property type="match status" value="1"/>
</dbReference>
<feature type="region of interest" description="Disordered" evidence="4">
    <location>
        <begin position="1022"/>
        <end position="1064"/>
    </location>
</feature>
<gene>
    <name evidence="6" type="ORF">R3P38DRAFT_2556384</name>
</gene>
<feature type="region of interest" description="Disordered" evidence="4">
    <location>
        <begin position="339"/>
        <end position="374"/>
    </location>
</feature>
<dbReference type="Pfam" id="PF18758">
    <property type="entry name" value="KDZ"/>
    <property type="match status" value="1"/>
</dbReference>